<keyword evidence="9" id="KW-0969">Cilium</keyword>
<organism evidence="9 10">
    <name type="scientific">Bacillus aerolatus</name>
    <dbReference type="NCBI Taxonomy" id="2653354"/>
    <lineage>
        <taxon>Bacteria</taxon>
        <taxon>Bacillati</taxon>
        <taxon>Bacillota</taxon>
        <taxon>Bacilli</taxon>
        <taxon>Bacillales</taxon>
        <taxon>Bacillaceae</taxon>
        <taxon>Bacillus</taxon>
    </lineage>
</organism>
<dbReference type="InterPro" id="IPR040026">
    <property type="entry name" value="FliD"/>
</dbReference>
<dbReference type="InterPro" id="IPR003481">
    <property type="entry name" value="FliD_N"/>
</dbReference>
<dbReference type="Pfam" id="PF02465">
    <property type="entry name" value="FliD_N"/>
    <property type="match status" value="1"/>
</dbReference>
<evidence type="ECO:0000256" key="2">
    <source>
        <dbReference type="ARBA" id="ARBA00011255"/>
    </source>
</evidence>
<dbReference type="GO" id="GO:0007155">
    <property type="term" value="P:cell adhesion"/>
    <property type="evidence" value="ECO:0007669"/>
    <property type="project" value="InterPro"/>
</dbReference>
<dbReference type="AlphaFoldDB" id="A0A6I1FJG1"/>
<keyword evidence="5" id="KW-0964">Secreted</keyword>
<evidence type="ECO:0000313" key="10">
    <source>
        <dbReference type="Proteomes" id="UP000429595"/>
    </source>
</evidence>
<dbReference type="EMBL" id="WEIO01000005">
    <property type="protein sequence ID" value="KAB7706544.1"/>
    <property type="molecule type" value="Genomic_DNA"/>
</dbReference>
<comment type="function">
    <text evidence="5">Required for morphogenesis and for the elongation of the flagellar filament by facilitating polymerization of the flagellin monomers at the tip of growing filament. Forms a capping structure, which prevents flagellin subunits (transported through the central channel of the flagellum) from leaking out without polymerization at the distal end.</text>
</comment>
<proteinExistence type="inferred from homology"/>
<evidence type="ECO:0000256" key="4">
    <source>
        <dbReference type="ARBA" id="ARBA00023143"/>
    </source>
</evidence>
<reference evidence="9 10" key="1">
    <citation type="submission" date="2019-10" db="EMBL/GenBank/DDBJ databases">
        <title>Bacillus aerolatum sp. nov., isolated from bioaerosol of sport playgrounds.</title>
        <authorList>
            <person name="Chen P."/>
            <person name="Zhang G."/>
        </authorList>
    </citation>
    <scope>NUCLEOTIDE SEQUENCE [LARGE SCALE GENOMIC DNA]</scope>
    <source>
        <strain evidence="9 10">CX253</strain>
    </source>
</reference>
<name>A0A6I1FJG1_9BACI</name>
<evidence type="ECO:0000256" key="3">
    <source>
        <dbReference type="ARBA" id="ARBA00023054"/>
    </source>
</evidence>
<protein>
    <recommendedName>
        <fullName evidence="5">Flagellar hook-associated protein 2</fullName>
        <shortName evidence="5">HAP2</shortName>
    </recommendedName>
    <alternativeName>
        <fullName evidence="5">Flagellar cap protein</fullName>
    </alternativeName>
</protein>
<accession>A0A6I1FJG1</accession>
<evidence type="ECO:0000259" key="7">
    <source>
        <dbReference type="Pfam" id="PF02465"/>
    </source>
</evidence>
<keyword evidence="4 5" id="KW-0975">Bacterial flagellum</keyword>
<dbReference type="GO" id="GO:0009421">
    <property type="term" value="C:bacterial-type flagellum filament cap"/>
    <property type="evidence" value="ECO:0007669"/>
    <property type="project" value="InterPro"/>
</dbReference>
<dbReference type="PANTHER" id="PTHR30288:SF0">
    <property type="entry name" value="FLAGELLAR HOOK-ASSOCIATED PROTEIN 2"/>
    <property type="match status" value="1"/>
</dbReference>
<keyword evidence="9" id="KW-0282">Flagellum</keyword>
<comment type="caution">
    <text evidence="9">The sequence shown here is derived from an EMBL/GenBank/DDBJ whole genome shotgun (WGS) entry which is preliminary data.</text>
</comment>
<comment type="subcellular location">
    <subcellularLocation>
        <location evidence="5">Secreted</location>
    </subcellularLocation>
    <subcellularLocation>
        <location evidence="5">Bacterial flagellum</location>
    </subcellularLocation>
</comment>
<dbReference type="RefSeq" id="WP_152151535.1">
    <property type="nucleotide sequence ID" value="NZ_WEIO01000005.1"/>
</dbReference>
<feature type="region of interest" description="Disordered" evidence="6">
    <location>
        <begin position="507"/>
        <end position="529"/>
    </location>
</feature>
<evidence type="ECO:0000256" key="1">
    <source>
        <dbReference type="ARBA" id="ARBA00009764"/>
    </source>
</evidence>
<evidence type="ECO:0000313" key="9">
    <source>
        <dbReference type="EMBL" id="KAB7706544.1"/>
    </source>
</evidence>
<dbReference type="PANTHER" id="PTHR30288">
    <property type="entry name" value="FLAGELLAR CAP/ASSEMBLY PROTEIN FLID"/>
    <property type="match status" value="1"/>
</dbReference>
<keyword evidence="10" id="KW-1185">Reference proteome</keyword>
<comment type="similarity">
    <text evidence="1 5">Belongs to the FliD family.</text>
</comment>
<sequence length="701" mass="77516">MVRIGGLASGMDIDSLVSDLMKAERMPLDKLKQKKQTLEWQRDDYRSMNTLLLDFRSELTQMKLTTRYRARTTSSTNEERVTATASSAASQASYSISKVEQLASAATRINAGSISGSSTDKVDASQSLRSQQTKFGAGGSFTWEKGVVGRATLTANGTDATVEIGLKTGEKILTDKSGDMTVKVDGKAFNITTDPNKVLVDDEVFLSQDGKLTFKTAPKKDAVIKVDYIIDQKVETKTFTEATKEMQLSKAGLTDTDFSLKVTKGGTTTTYKLSGSADGEGYTQLAAEGSGEIIGKINLDMGKVIFDNEQAKDTVVEVTYKQDYAAFNITSHTSKGEVKEKFLIEASESMNQVINKVNSANAGISMFYDTFSDRISLTRTETGNFRGGDSSPTSPGTYDDATDSEIQTTGSFINDLLKFSNSTETGGENAVFTINGLSTERNSNTFEMNGVSFTLKQTFTDNTPVSISINNDSNKVFENIKEFVNKYNELIDKIQKKTSEDRYRSYTPLTDMQREQLSDKQQEQWEEKAKSGLLRRDPLLASVLTNMRMNFSQPVANDKVSGMFNQLAKLGITTTANYLEGGKLEISESKLRKAIEEDPESVENFFRGDGTTAGQKGVIQRLYDTVTGTMDQLKEKAGNSFSTLQQFAIGRTLRGLDSRIDSFEDRLTQIEDRYWRQFTAMEKAIQRSNEQSMFLMNQFGG</sequence>
<evidence type="ECO:0000256" key="5">
    <source>
        <dbReference type="RuleBase" id="RU362066"/>
    </source>
</evidence>
<dbReference type="Pfam" id="PF07195">
    <property type="entry name" value="FliD_C"/>
    <property type="match status" value="1"/>
</dbReference>
<feature type="domain" description="Flagellar hook-associated protein 2 N-terminal" evidence="7">
    <location>
        <begin position="9"/>
        <end position="105"/>
    </location>
</feature>
<feature type="domain" description="Flagellar hook-associated protein 2 C-terminal" evidence="8">
    <location>
        <begin position="427"/>
        <end position="689"/>
    </location>
</feature>
<dbReference type="GO" id="GO:0009424">
    <property type="term" value="C:bacterial-type flagellum hook"/>
    <property type="evidence" value="ECO:0007669"/>
    <property type="project" value="UniProtKB-UniRule"/>
</dbReference>
<dbReference type="GO" id="GO:0005576">
    <property type="term" value="C:extracellular region"/>
    <property type="evidence" value="ECO:0007669"/>
    <property type="project" value="UniProtKB-SubCell"/>
</dbReference>
<evidence type="ECO:0000259" key="8">
    <source>
        <dbReference type="Pfam" id="PF07195"/>
    </source>
</evidence>
<dbReference type="InterPro" id="IPR010809">
    <property type="entry name" value="FliD_C"/>
</dbReference>
<gene>
    <name evidence="9" type="primary">fliD</name>
    <name evidence="9" type="ORF">F9802_10105</name>
</gene>
<keyword evidence="9" id="KW-0966">Cell projection</keyword>
<keyword evidence="3" id="KW-0175">Coiled coil</keyword>
<feature type="region of interest" description="Disordered" evidence="6">
    <location>
        <begin position="380"/>
        <end position="401"/>
    </location>
</feature>
<feature type="compositionally biased region" description="Basic and acidic residues" evidence="6">
    <location>
        <begin position="512"/>
        <end position="529"/>
    </location>
</feature>
<evidence type="ECO:0000256" key="6">
    <source>
        <dbReference type="SAM" id="MobiDB-lite"/>
    </source>
</evidence>
<comment type="subunit">
    <text evidence="2 5">Homopentamer.</text>
</comment>
<dbReference type="Proteomes" id="UP000429595">
    <property type="component" value="Unassembled WGS sequence"/>
</dbReference>
<dbReference type="GO" id="GO:0071973">
    <property type="term" value="P:bacterial-type flagellum-dependent cell motility"/>
    <property type="evidence" value="ECO:0007669"/>
    <property type="project" value="TreeGrafter"/>
</dbReference>